<name>A0ABU3I7M7_9ACTN</name>
<feature type="non-terminal residue" evidence="2">
    <location>
        <position position="1"/>
    </location>
</feature>
<evidence type="ECO:0000259" key="1">
    <source>
        <dbReference type="Pfam" id="PF10081"/>
    </source>
</evidence>
<proteinExistence type="predicted"/>
<organism evidence="2 3">
    <name type="scientific">Streptomyces althioticus subsp. attaecolombicae</name>
    <dbReference type="NCBI Taxonomy" id="3075534"/>
    <lineage>
        <taxon>Bacteria</taxon>
        <taxon>Bacillati</taxon>
        <taxon>Actinomycetota</taxon>
        <taxon>Actinomycetes</taxon>
        <taxon>Kitasatosporales</taxon>
        <taxon>Streptomycetaceae</taxon>
        <taxon>Streptomyces</taxon>
        <taxon>Streptomyces althioticus group</taxon>
    </lineage>
</organism>
<dbReference type="RefSeq" id="WP_337675480.1">
    <property type="nucleotide sequence ID" value="NZ_JAVSGH010000143.1"/>
</dbReference>
<dbReference type="InterPro" id="IPR027787">
    <property type="entry name" value="Alpha/beta-hydrolase_catalytic"/>
</dbReference>
<comment type="caution">
    <text evidence="2">The sequence shown here is derived from an EMBL/GenBank/DDBJ whole genome shotgun (WGS) entry which is preliminary data.</text>
</comment>
<keyword evidence="3" id="KW-1185">Reference proteome</keyword>
<sequence length="150" mass="15892">AGRTSADSVEGIAEQVIAELRRTRAFERKVLAVVTTTGRGWVNPNVASALEYVNDGDTAIASMQYSFLPSALSFIADRETPPLAGQALFEAVHRVWAALPETKRPKLVVFGESLGSFGGQSAFASGADIVARTDGALLVGTPNFAQPWGR</sequence>
<feature type="non-terminal residue" evidence="2">
    <location>
        <position position="150"/>
    </location>
</feature>
<evidence type="ECO:0000313" key="2">
    <source>
        <dbReference type="EMBL" id="MDT3728984.1"/>
    </source>
</evidence>
<feature type="domain" description="Alpha/beta-hydrolase catalytic" evidence="1">
    <location>
        <begin position="1"/>
        <end position="148"/>
    </location>
</feature>
<protein>
    <submittedName>
        <fullName evidence="2">Alpha/beta-hydrolase family protein</fullName>
    </submittedName>
</protein>
<gene>
    <name evidence="2" type="ORF">ROS62_30630</name>
</gene>
<dbReference type="EMBL" id="JAVSGH010000143">
    <property type="protein sequence ID" value="MDT3728984.1"/>
    <property type="molecule type" value="Genomic_DNA"/>
</dbReference>
<accession>A0ABU3I7M7</accession>
<evidence type="ECO:0000313" key="3">
    <source>
        <dbReference type="Proteomes" id="UP001181313"/>
    </source>
</evidence>
<dbReference type="Pfam" id="PF10081">
    <property type="entry name" value="Abhydrolase_9"/>
    <property type="match status" value="1"/>
</dbReference>
<dbReference type="Proteomes" id="UP001181313">
    <property type="component" value="Unassembled WGS sequence"/>
</dbReference>
<reference evidence="2" key="1">
    <citation type="submission" date="2024-05" db="EMBL/GenBank/DDBJ databases">
        <title>30 novel species of actinomycetes from the DSMZ collection.</title>
        <authorList>
            <person name="Nouioui I."/>
        </authorList>
    </citation>
    <scope>NUCLEOTIDE SEQUENCE</scope>
    <source>
        <strain evidence="2">DSM 41972</strain>
    </source>
</reference>